<dbReference type="PIRSF" id="PIRSF029033">
    <property type="entry name" value="UCP029033"/>
    <property type="match status" value="1"/>
</dbReference>
<sequence length="241" mass="25693">MADNTRSVGLVAALVLAVGLAAGGYGVGKGLERFRAADRSVTVKGLAEKDVESDYAVWPLAFRRAGNDFGAVQRQLAEDRDRVVAFLKTQGFGEPEIEIRPLQVQDLWAREYGGNNQPLRFQGTAQVLVKSARPQAVEAAALAVDPLIQAGVQLGGDGPAGPRYQLRAFNEAKAPLLAEATRNAREQAEKFAAEAGATLGRLRNANQGVIQIGAAGGEGFDDSSARVKRLRVVSTFEYTLD</sequence>
<proteinExistence type="predicted"/>
<evidence type="ECO:0000313" key="1">
    <source>
        <dbReference type="EMBL" id="TCP03787.1"/>
    </source>
</evidence>
<comment type="caution">
    <text evidence="1">The sequence shown here is derived from an EMBL/GenBank/DDBJ whole genome shotgun (WGS) entry which is preliminary data.</text>
</comment>
<dbReference type="Pfam" id="PF04402">
    <property type="entry name" value="SIMPL"/>
    <property type="match status" value="1"/>
</dbReference>
<dbReference type="InterPro" id="IPR007497">
    <property type="entry name" value="SIMPL/DUF541"/>
</dbReference>
<dbReference type="GO" id="GO:0006974">
    <property type="term" value="P:DNA damage response"/>
    <property type="evidence" value="ECO:0007669"/>
    <property type="project" value="TreeGrafter"/>
</dbReference>
<accession>A0A4R2MG59</accession>
<dbReference type="GeneID" id="99684123"/>
<evidence type="ECO:0000313" key="2">
    <source>
        <dbReference type="Proteomes" id="UP000295106"/>
    </source>
</evidence>
<dbReference type="Proteomes" id="UP000295106">
    <property type="component" value="Unassembled WGS sequence"/>
</dbReference>
<organism evidence="1 2">
    <name type="scientific">Rubrivivax gelatinosus</name>
    <name type="common">Rhodocyclus gelatinosus</name>
    <name type="synonym">Rhodopseudomonas gelatinosa</name>
    <dbReference type="NCBI Taxonomy" id="28068"/>
    <lineage>
        <taxon>Bacteria</taxon>
        <taxon>Pseudomonadati</taxon>
        <taxon>Pseudomonadota</taxon>
        <taxon>Betaproteobacteria</taxon>
        <taxon>Burkholderiales</taxon>
        <taxon>Sphaerotilaceae</taxon>
        <taxon>Rubrivivax</taxon>
    </lineage>
</organism>
<dbReference type="EMBL" id="SLXD01000003">
    <property type="protein sequence ID" value="TCP03787.1"/>
    <property type="molecule type" value="Genomic_DNA"/>
</dbReference>
<reference evidence="1 2" key="1">
    <citation type="submission" date="2019-03" db="EMBL/GenBank/DDBJ databases">
        <title>Genomic Encyclopedia of Type Strains, Phase IV (KMG-IV): sequencing the most valuable type-strain genomes for metagenomic binning, comparative biology and taxonomic classification.</title>
        <authorList>
            <person name="Goeker M."/>
        </authorList>
    </citation>
    <scope>NUCLEOTIDE SEQUENCE [LARGE SCALE GENOMIC DNA]</scope>
    <source>
        <strain evidence="1 2">DSM 1709</strain>
    </source>
</reference>
<dbReference type="InterPro" id="IPR052022">
    <property type="entry name" value="26kDa_periplasmic_antigen"/>
</dbReference>
<dbReference type="OrthoDB" id="9806540at2"/>
<dbReference type="InterPro" id="IPR016907">
    <property type="entry name" value="UCP029033"/>
</dbReference>
<dbReference type="AlphaFoldDB" id="A0A4R2MG59"/>
<dbReference type="Gene3D" id="3.30.110.170">
    <property type="entry name" value="Protein of unknown function (DUF541), domain 1"/>
    <property type="match status" value="1"/>
</dbReference>
<name>A0A4R2MG59_RUBGE</name>
<dbReference type="PANTHER" id="PTHR34387:SF2">
    <property type="entry name" value="SLR1258 PROTEIN"/>
    <property type="match status" value="1"/>
</dbReference>
<gene>
    <name evidence="1" type="ORF">EV684_10332</name>
</gene>
<evidence type="ECO:0008006" key="3">
    <source>
        <dbReference type="Google" id="ProtNLM"/>
    </source>
</evidence>
<protein>
    <recommendedName>
        <fullName evidence="3">SIMPL domain-containing protein</fullName>
    </recommendedName>
</protein>
<dbReference type="PANTHER" id="PTHR34387">
    <property type="entry name" value="SLR1258 PROTEIN"/>
    <property type="match status" value="1"/>
</dbReference>
<dbReference type="RefSeq" id="WP_132645251.1">
    <property type="nucleotide sequence ID" value="NZ_CP181386.1"/>
</dbReference>